<dbReference type="GO" id="GO:0005829">
    <property type="term" value="C:cytosol"/>
    <property type="evidence" value="ECO:0007669"/>
    <property type="project" value="TreeGrafter"/>
</dbReference>
<dbReference type="SUPFAM" id="SSF54637">
    <property type="entry name" value="Thioesterase/thiol ester dehydrase-isomerase"/>
    <property type="match status" value="1"/>
</dbReference>
<dbReference type="InterPro" id="IPR040170">
    <property type="entry name" value="Cytosol_ACT"/>
</dbReference>
<dbReference type="InterPro" id="IPR033120">
    <property type="entry name" value="HOTDOG_ACOT"/>
</dbReference>
<evidence type="ECO:0000259" key="3">
    <source>
        <dbReference type="PROSITE" id="PS51770"/>
    </source>
</evidence>
<evidence type="ECO:0000256" key="2">
    <source>
        <dbReference type="SAM" id="MobiDB-lite"/>
    </source>
</evidence>
<organism evidence="4 5">
    <name type="scientific">Sporidiobolus salmonicolor</name>
    <name type="common">Yeast-like fungus</name>
    <name type="synonym">Sporobolomyces salmonicolor</name>
    <dbReference type="NCBI Taxonomy" id="5005"/>
    <lineage>
        <taxon>Eukaryota</taxon>
        <taxon>Fungi</taxon>
        <taxon>Dikarya</taxon>
        <taxon>Basidiomycota</taxon>
        <taxon>Pucciniomycotina</taxon>
        <taxon>Microbotryomycetes</taxon>
        <taxon>Sporidiobolales</taxon>
        <taxon>Sporidiobolaceae</taxon>
        <taxon>Sporobolomyces</taxon>
    </lineage>
</organism>
<dbReference type="PROSITE" id="PS51770">
    <property type="entry name" value="HOTDOG_ACOT"/>
    <property type="match status" value="1"/>
</dbReference>
<feature type="non-terminal residue" evidence="4">
    <location>
        <position position="1"/>
    </location>
</feature>
<dbReference type="OrthoDB" id="3184331at2759"/>
<sequence length="487" mass="54963">LARLLSLQARPDRGRRPRQSLRRRAPKTHRRLCWTGSSEARRRSRVDYKRRSCGIPSLPPCWRRDLDFERRESSLGKVHCSAPRDYPGETLTSSFRRCSSMEIGVRVMKESNTDPLNAETYCCHGTILTSVDYLSETAFTSQIAPAAYLTFVAKPTPPPAPNVLLAISDYLGLTKPPPPRRAQLPEIKPASLLEQKRYLLAGRRRAHRIQNAKTNDSLLASFREFLDSLEQRRRRELAEAAPDQDDLILKLQEEILVEAYMRNDPDVRIDGDEVVGSIEGYVDPVRIKKSVIEKAALKRGRGGWIKIPLPTDEVVDQATSHRIPSSFDVVEKRRLELASTVDFADTLCMCLWIVRPQHCNSKSILFGGTLMRWVEEVSSIAARRIFPQAAWSSATIDSLTFKSAVQPGEVVYARAAVVRVWDSSIEVACTVAIDPESGHPLKGTLRQVRLPEGPAQELAAGADKRRDDRLQDKRILQRCVRFPPPLF</sequence>
<dbReference type="InterPro" id="IPR006683">
    <property type="entry name" value="Thioestr_dom"/>
</dbReference>
<name>A0A0D6EKH8_SPOSA</name>
<keyword evidence="1" id="KW-0378">Hydrolase</keyword>
<feature type="region of interest" description="Disordered" evidence="2">
    <location>
        <begin position="10"/>
        <end position="30"/>
    </location>
</feature>
<dbReference type="InterPro" id="IPR029069">
    <property type="entry name" value="HotDog_dom_sf"/>
</dbReference>
<evidence type="ECO:0000313" key="5">
    <source>
        <dbReference type="Proteomes" id="UP000243876"/>
    </source>
</evidence>
<dbReference type="Pfam" id="PF03061">
    <property type="entry name" value="4HBT"/>
    <property type="match status" value="1"/>
</dbReference>
<proteinExistence type="predicted"/>
<reference evidence="5" key="1">
    <citation type="submission" date="2015-02" db="EMBL/GenBank/DDBJ databases">
        <authorList>
            <person name="Gon?alves P."/>
        </authorList>
    </citation>
    <scope>NUCLEOTIDE SEQUENCE [LARGE SCALE GENOMIC DNA]</scope>
</reference>
<protein>
    <submittedName>
        <fullName evidence="4">SPOSA6832_02049-mRNA-1:cds</fullName>
    </submittedName>
</protein>
<dbReference type="EMBL" id="CENE01000006">
    <property type="protein sequence ID" value="CEQ40411.1"/>
    <property type="molecule type" value="Genomic_DNA"/>
</dbReference>
<feature type="compositionally biased region" description="Basic residues" evidence="2">
    <location>
        <begin position="13"/>
        <end position="30"/>
    </location>
</feature>
<dbReference type="PANTHER" id="PTHR11049">
    <property type="entry name" value="ACYL COENZYME A THIOESTER HYDROLASE"/>
    <property type="match status" value="1"/>
</dbReference>
<dbReference type="GO" id="GO:0052816">
    <property type="term" value="F:long-chain fatty acyl-CoA hydrolase activity"/>
    <property type="evidence" value="ECO:0007669"/>
    <property type="project" value="TreeGrafter"/>
</dbReference>
<evidence type="ECO:0000313" key="4">
    <source>
        <dbReference type="EMBL" id="CEQ40411.1"/>
    </source>
</evidence>
<dbReference type="PANTHER" id="PTHR11049:SF16">
    <property type="entry name" value="PROTEIN VDLD"/>
    <property type="match status" value="1"/>
</dbReference>
<dbReference type="GO" id="GO:0006637">
    <property type="term" value="P:acyl-CoA metabolic process"/>
    <property type="evidence" value="ECO:0007669"/>
    <property type="project" value="TreeGrafter"/>
</dbReference>
<feature type="non-terminal residue" evidence="4">
    <location>
        <position position="487"/>
    </location>
</feature>
<dbReference type="Gene3D" id="3.10.129.10">
    <property type="entry name" value="Hotdog Thioesterase"/>
    <property type="match status" value="2"/>
</dbReference>
<keyword evidence="5" id="KW-1185">Reference proteome</keyword>
<feature type="domain" description="HotDog ACOT-type" evidence="3">
    <location>
        <begin position="344"/>
        <end position="453"/>
    </location>
</feature>
<accession>A0A0D6EKH8</accession>
<evidence type="ECO:0000256" key="1">
    <source>
        <dbReference type="ARBA" id="ARBA00022801"/>
    </source>
</evidence>
<gene>
    <name evidence="4" type="primary">SPOSA6832_02049</name>
</gene>
<dbReference type="Proteomes" id="UP000243876">
    <property type="component" value="Unassembled WGS sequence"/>
</dbReference>
<dbReference type="AlphaFoldDB" id="A0A0D6EKH8"/>